<dbReference type="PROSITE" id="PS50850">
    <property type="entry name" value="MFS"/>
    <property type="match status" value="1"/>
</dbReference>
<keyword evidence="10" id="KW-1185">Reference proteome</keyword>
<comment type="subcellular location">
    <subcellularLocation>
        <location evidence="1">Cell inner membrane</location>
        <topology evidence="1">Multi-pass membrane protein</topology>
    </subcellularLocation>
</comment>
<feature type="domain" description="Major facilitator superfamily (MFS) profile" evidence="8">
    <location>
        <begin position="26"/>
        <end position="414"/>
    </location>
</feature>
<gene>
    <name evidence="9" type="ORF">HNR67_007119</name>
</gene>
<proteinExistence type="predicted"/>
<organism evidence="9 10">
    <name type="scientific">Crossiella cryophila</name>
    <dbReference type="NCBI Taxonomy" id="43355"/>
    <lineage>
        <taxon>Bacteria</taxon>
        <taxon>Bacillati</taxon>
        <taxon>Actinomycetota</taxon>
        <taxon>Actinomycetes</taxon>
        <taxon>Pseudonocardiales</taxon>
        <taxon>Pseudonocardiaceae</taxon>
        <taxon>Crossiella</taxon>
    </lineage>
</organism>
<keyword evidence="5 7" id="KW-1133">Transmembrane helix</keyword>
<keyword evidence="4 7" id="KW-0812">Transmembrane</keyword>
<dbReference type="GO" id="GO:0022857">
    <property type="term" value="F:transmembrane transporter activity"/>
    <property type="evidence" value="ECO:0007669"/>
    <property type="project" value="InterPro"/>
</dbReference>
<dbReference type="CDD" id="cd06173">
    <property type="entry name" value="MFS_MefA_like"/>
    <property type="match status" value="1"/>
</dbReference>
<evidence type="ECO:0000256" key="2">
    <source>
        <dbReference type="ARBA" id="ARBA00022448"/>
    </source>
</evidence>
<evidence type="ECO:0000256" key="4">
    <source>
        <dbReference type="ARBA" id="ARBA00022692"/>
    </source>
</evidence>
<feature type="transmembrane region" description="Helical" evidence="7">
    <location>
        <begin position="235"/>
        <end position="257"/>
    </location>
</feature>
<dbReference type="PANTHER" id="PTHR23513">
    <property type="entry name" value="INTEGRAL MEMBRANE EFFLUX PROTEIN-RELATED"/>
    <property type="match status" value="1"/>
</dbReference>
<evidence type="ECO:0000259" key="8">
    <source>
        <dbReference type="PROSITE" id="PS50850"/>
    </source>
</evidence>
<dbReference type="InterPro" id="IPR010290">
    <property type="entry name" value="TM_effector"/>
</dbReference>
<feature type="transmembrane region" description="Helical" evidence="7">
    <location>
        <begin position="263"/>
        <end position="283"/>
    </location>
</feature>
<dbReference type="Proteomes" id="UP000533598">
    <property type="component" value="Unassembled WGS sequence"/>
</dbReference>
<feature type="transmembrane region" description="Helical" evidence="7">
    <location>
        <begin position="60"/>
        <end position="80"/>
    </location>
</feature>
<evidence type="ECO:0000313" key="9">
    <source>
        <dbReference type="EMBL" id="MBB4681001.1"/>
    </source>
</evidence>
<protein>
    <submittedName>
        <fullName evidence="9">MFS family permease</fullName>
    </submittedName>
</protein>
<accession>A0A7W7CJN0</accession>
<dbReference type="AlphaFoldDB" id="A0A7W7CJN0"/>
<dbReference type="EMBL" id="JACHMH010000001">
    <property type="protein sequence ID" value="MBB4681001.1"/>
    <property type="molecule type" value="Genomic_DNA"/>
</dbReference>
<feature type="transmembrane region" description="Helical" evidence="7">
    <location>
        <begin position="386"/>
        <end position="405"/>
    </location>
</feature>
<evidence type="ECO:0000256" key="3">
    <source>
        <dbReference type="ARBA" id="ARBA00022475"/>
    </source>
</evidence>
<feature type="transmembrane region" description="Helical" evidence="7">
    <location>
        <begin position="295"/>
        <end position="312"/>
    </location>
</feature>
<dbReference type="Pfam" id="PF05977">
    <property type="entry name" value="MFS_3"/>
    <property type="match status" value="1"/>
</dbReference>
<evidence type="ECO:0000256" key="6">
    <source>
        <dbReference type="ARBA" id="ARBA00023136"/>
    </source>
</evidence>
<dbReference type="Gene3D" id="1.20.1250.20">
    <property type="entry name" value="MFS general substrate transporter like domains"/>
    <property type="match status" value="1"/>
</dbReference>
<keyword evidence="2" id="KW-0813">Transport</keyword>
<dbReference type="RefSeq" id="WP_221490166.1">
    <property type="nucleotide sequence ID" value="NZ_BAAAUI010000039.1"/>
</dbReference>
<reference evidence="9 10" key="1">
    <citation type="submission" date="2020-08" db="EMBL/GenBank/DDBJ databases">
        <title>Sequencing the genomes of 1000 actinobacteria strains.</title>
        <authorList>
            <person name="Klenk H.-P."/>
        </authorList>
    </citation>
    <scope>NUCLEOTIDE SEQUENCE [LARGE SCALE GENOMIC DNA]</scope>
    <source>
        <strain evidence="9 10">DSM 44230</strain>
    </source>
</reference>
<name>A0A7W7CJN0_9PSEU</name>
<dbReference type="InterPro" id="IPR036259">
    <property type="entry name" value="MFS_trans_sf"/>
</dbReference>
<feature type="transmembrane region" description="Helical" evidence="7">
    <location>
        <begin position="29"/>
        <end position="48"/>
    </location>
</feature>
<dbReference type="GO" id="GO:0005886">
    <property type="term" value="C:plasma membrane"/>
    <property type="evidence" value="ECO:0007669"/>
    <property type="project" value="UniProtKB-SubCell"/>
</dbReference>
<evidence type="ECO:0000256" key="1">
    <source>
        <dbReference type="ARBA" id="ARBA00004429"/>
    </source>
</evidence>
<dbReference type="InterPro" id="IPR020846">
    <property type="entry name" value="MFS_dom"/>
</dbReference>
<dbReference type="PANTHER" id="PTHR23513:SF9">
    <property type="entry name" value="ENTEROBACTIN EXPORTER ENTS"/>
    <property type="match status" value="1"/>
</dbReference>
<keyword evidence="3" id="KW-1003">Cell membrane</keyword>
<keyword evidence="6 7" id="KW-0472">Membrane</keyword>
<evidence type="ECO:0000256" key="5">
    <source>
        <dbReference type="ARBA" id="ARBA00022989"/>
    </source>
</evidence>
<feature type="transmembrane region" description="Helical" evidence="7">
    <location>
        <begin position="185"/>
        <end position="202"/>
    </location>
</feature>
<dbReference type="SUPFAM" id="SSF103473">
    <property type="entry name" value="MFS general substrate transporter"/>
    <property type="match status" value="1"/>
</dbReference>
<comment type="caution">
    <text evidence="9">The sequence shown here is derived from an EMBL/GenBank/DDBJ whole genome shotgun (WGS) entry which is preliminary data.</text>
</comment>
<feature type="transmembrane region" description="Helical" evidence="7">
    <location>
        <begin position="92"/>
        <end position="112"/>
    </location>
</feature>
<evidence type="ECO:0000313" key="10">
    <source>
        <dbReference type="Proteomes" id="UP000533598"/>
    </source>
</evidence>
<sequence length="433" mass="46218">MSEQSGWRARIAALRMDFSPLRVSRDYRYLTFSGAITMFGSYVTFIAVPIQMKELTGSPAAVGLVALAEFIPMILCGLYGGALADALDRRKIVIWCEVGLMVCTGGLLLNSMLPTPQVWVLYVVAAGVASFDALQRPSLDGLVPRYLPHSMMASAGALNSLRWNFGAIAGPAMGGLLVQFAGFQWAYFLDVLTFGLSLLLLLRMRPSPPTEKAEAAGLRSIATGIRYAATRPDLAGTYLVDIVAMAMAMPQALFPFLVDRLQAPWALGLMYSAGAVGALLAALTSGWTHKVHRHGMAVILAAAAWGAVMAVAGLTTSLWLVLVCLVLAGVFDMISGLFRSVIWNQSIPDELRGRLAGIELLSYSAGPMLGNARAGLMAQWTGVPAAIVSGGLLCTAGVAALAAWLPAFRHYDARTDEHVLREATRRQATTTPD</sequence>
<evidence type="ECO:0000256" key="7">
    <source>
        <dbReference type="SAM" id="Phobius"/>
    </source>
</evidence>